<dbReference type="Pfam" id="PF02771">
    <property type="entry name" value="Acyl-CoA_dh_N"/>
    <property type="match status" value="1"/>
</dbReference>
<feature type="domain" description="Acyl-CoA oxidase/dehydrogenase middle" evidence="8">
    <location>
        <begin position="127"/>
        <end position="220"/>
    </location>
</feature>
<evidence type="ECO:0000256" key="1">
    <source>
        <dbReference type="ARBA" id="ARBA00001974"/>
    </source>
</evidence>
<evidence type="ECO:0000313" key="11">
    <source>
        <dbReference type="Proteomes" id="UP000002484"/>
    </source>
</evidence>
<dbReference type="Proteomes" id="UP000002484">
    <property type="component" value="Chromosome"/>
</dbReference>
<dbReference type="Gene3D" id="1.10.540.10">
    <property type="entry name" value="Acyl-CoA dehydrogenase/oxidase, N-terminal domain"/>
    <property type="match status" value="1"/>
</dbReference>
<dbReference type="EMBL" id="CP002299">
    <property type="protein sequence ID" value="ADP80915.1"/>
    <property type="molecule type" value="Genomic_DNA"/>
</dbReference>
<evidence type="ECO:0000259" key="8">
    <source>
        <dbReference type="Pfam" id="PF02770"/>
    </source>
</evidence>
<proteinExistence type="inferred from homology"/>
<dbReference type="GO" id="GO:0050660">
    <property type="term" value="F:flavin adenine dinucleotide binding"/>
    <property type="evidence" value="ECO:0007669"/>
    <property type="project" value="InterPro"/>
</dbReference>
<accession>E3J936</accession>
<dbReference type="InterPro" id="IPR052161">
    <property type="entry name" value="Mycobact_Acyl-CoA_DH"/>
</dbReference>
<keyword evidence="4 6" id="KW-0274">FAD</keyword>
<dbReference type="GO" id="GO:0005886">
    <property type="term" value="C:plasma membrane"/>
    <property type="evidence" value="ECO:0007669"/>
    <property type="project" value="TreeGrafter"/>
</dbReference>
<dbReference type="Pfam" id="PF02770">
    <property type="entry name" value="Acyl-CoA_dh_M"/>
    <property type="match status" value="1"/>
</dbReference>
<dbReference type="eggNOG" id="COG1960">
    <property type="taxonomic scope" value="Bacteria"/>
</dbReference>
<dbReference type="FunFam" id="2.40.110.10:FF:000011">
    <property type="entry name" value="Acyl-CoA dehydrogenase FadE34"/>
    <property type="match status" value="1"/>
</dbReference>
<gene>
    <name evidence="10" type="ordered locus">FraEuI1c_2889</name>
</gene>
<dbReference type="SUPFAM" id="SSF56645">
    <property type="entry name" value="Acyl-CoA dehydrogenase NM domain-like"/>
    <property type="match status" value="1"/>
</dbReference>
<dbReference type="InterPro" id="IPR013786">
    <property type="entry name" value="AcylCoA_DH/ox_N"/>
</dbReference>
<evidence type="ECO:0000256" key="6">
    <source>
        <dbReference type="RuleBase" id="RU362125"/>
    </source>
</evidence>
<evidence type="ECO:0000256" key="2">
    <source>
        <dbReference type="ARBA" id="ARBA00009347"/>
    </source>
</evidence>
<dbReference type="OrthoDB" id="2431337at2"/>
<dbReference type="AlphaFoldDB" id="E3J936"/>
<reference evidence="10 11" key="1">
    <citation type="submission" date="2010-10" db="EMBL/GenBank/DDBJ databases">
        <title>Complete sequence of Frankia sp. EuI1c.</title>
        <authorList>
            <consortium name="US DOE Joint Genome Institute"/>
            <person name="Lucas S."/>
            <person name="Copeland A."/>
            <person name="Lapidus A."/>
            <person name="Cheng J.-F."/>
            <person name="Bruce D."/>
            <person name="Goodwin L."/>
            <person name="Pitluck S."/>
            <person name="Chertkov O."/>
            <person name="Detter J.C."/>
            <person name="Han C."/>
            <person name="Tapia R."/>
            <person name="Land M."/>
            <person name="Hauser L."/>
            <person name="Jeffries C."/>
            <person name="Kyrpides N."/>
            <person name="Ivanova N."/>
            <person name="Mikhailova N."/>
            <person name="Beauchemin N."/>
            <person name="Sen A."/>
            <person name="Sur S.A."/>
            <person name="Gtari M."/>
            <person name="Wall L."/>
            <person name="Tisa L."/>
            <person name="Woyke T."/>
        </authorList>
    </citation>
    <scope>NUCLEOTIDE SEQUENCE [LARGE SCALE GENOMIC DNA]</scope>
    <source>
        <strain evidence="11">DSM 45817 / CECT 9037 / EuI1c</strain>
    </source>
</reference>
<dbReference type="InterPro" id="IPR046373">
    <property type="entry name" value="Acyl-CoA_Oxase/DH_mid-dom_sf"/>
</dbReference>
<dbReference type="InterPro" id="IPR006091">
    <property type="entry name" value="Acyl-CoA_Oxase/DH_mid-dom"/>
</dbReference>
<feature type="domain" description="Acyl-CoA dehydrogenase/oxidase N-terminal" evidence="9">
    <location>
        <begin position="8"/>
        <end position="121"/>
    </location>
</feature>
<dbReference type="PANTHER" id="PTHR43292">
    <property type="entry name" value="ACYL-COA DEHYDROGENASE"/>
    <property type="match status" value="1"/>
</dbReference>
<evidence type="ECO:0000313" key="10">
    <source>
        <dbReference type="EMBL" id="ADP80915.1"/>
    </source>
</evidence>
<dbReference type="PANTHER" id="PTHR43292:SF3">
    <property type="entry name" value="ACYL-COA DEHYDROGENASE FADE29"/>
    <property type="match status" value="1"/>
</dbReference>
<dbReference type="InterPro" id="IPR037069">
    <property type="entry name" value="AcylCoA_DH/ox_N_sf"/>
</dbReference>
<feature type="domain" description="Acyl-CoA dehydrogenase/oxidase C-terminal" evidence="7">
    <location>
        <begin position="233"/>
        <end position="375"/>
    </location>
</feature>
<dbReference type="GO" id="GO:0016627">
    <property type="term" value="F:oxidoreductase activity, acting on the CH-CH group of donors"/>
    <property type="evidence" value="ECO:0007669"/>
    <property type="project" value="InterPro"/>
</dbReference>
<name>E3J936_PSEI1</name>
<dbReference type="RefSeq" id="WP_013424033.1">
    <property type="nucleotide sequence ID" value="NC_014666.1"/>
</dbReference>
<evidence type="ECO:0000256" key="3">
    <source>
        <dbReference type="ARBA" id="ARBA00022630"/>
    </source>
</evidence>
<evidence type="ECO:0000259" key="9">
    <source>
        <dbReference type="Pfam" id="PF02771"/>
    </source>
</evidence>
<dbReference type="HOGENOM" id="CLU_018204_9_0_11"/>
<protein>
    <submittedName>
        <fullName evidence="10">Acyl-CoA dehydrogenase domain-containing protein</fullName>
    </submittedName>
</protein>
<evidence type="ECO:0000256" key="5">
    <source>
        <dbReference type="ARBA" id="ARBA00023002"/>
    </source>
</evidence>
<dbReference type="InterPro" id="IPR009100">
    <property type="entry name" value="AcylCoA_DH/oxidase_NM_dom_sf"/>
</dbReference>
<dbReference type="InParanoid" id="E3J936"/>
<dbReference type="Gene3D" id="1.20.140.10">
    <property type="entry name" value="Butyryl-CoA Dehydrogenase, subunit A, domain 3"/>
    <property type="match status" value="1"/>
</dbReference>
<dbReference type="SUPFAM" id="SSF47203">
    <property type="entry name" value="Acyl-CoA dehydrogenase C-terminal domain-like"/>
    <property type="match status" value="1"/>
</dbReference>
<comment type="cofactor">
    <cofactor evidence="1 6">
        <name>FAD</name>
        <dbReference type="ChEBI" id="CHEBI:57692"/>
    </cofactor>
</comment>
<dbReference type="STRING" id="298654.FraEuI1c_2889"/>
<evidence type="ECO:0000256" key="4">
    <source>
        <dbReference type="ARBA" id="ARBA00022827"/>
    </source>
</evidence>
<keyword evidence="3 6" id="KW-0285">Flavoprotein</keyword>
<dbReference type="InterPro" id="IPR009075">
    <property type="entry name" value="AcylCo_DH/oxidase_C"/>
</dbReference>
<keyword evidence="11" id="KW-1185">Reference proteome</keyword>
<dbReference type="Gene3D" id="2.40.110.10">
    <property type="entry name" value="Butyryl-CoA Dehydrogenase, subunit A, domain 2"/>
    <property type="match status" value="1"/>
</dbReference>
<dbReference type="Pfam" id="PF00441">
    <property type="entry name" value="Acyl-CoA_dh_1"/>
    <property type="match status" value="1"/>
</dbReference>
<comment type="similarity">
    <text evidence="2 6">Belongs to the acyl-CoA dehydrogenase family.</text>
</comment>
<sequence>MATETGNETDLRERVRRFVEENLPPEWRGTGHGARDDDAVAEIRREWGRRLHAGGWVAPTLGEANGGLALSGSALLVYLEELALAGAPEPANSNAIGILAPVLEAFATPEQCARHLPSMLAHDVLWCQGFSEPDAGSDLAHLRTRAVRADDGWRITGQKVWTTNAVHADRCYVLARTDPEADAHRGISLFLVDMHQPGVEVRPLRTIVDTREFCEVFLDDATARADELVGEPGQGWGLATFALEQERASLLGQRALRMSGELTAAYDLLGPEGAARVERDLGRTHAAVRATEAVVRRNLAMLAAKQSPGALSSVAKLQWSETHQRLLELVADARGPEHFTDERDLRWALALLHSRAETIYAGTSEIQRNLIARSAGLPGSRR</sequence>
<evidence type="ECO:0000259" key="7">
    <source>
        <dbReference type="Pfam" id="PF00441"/>
    </source>
</evidence>
<organism evidence="10 11">
    <name type="scientific">Pseudofrankia inefficax (strain DSM 45817 / CECT 9037 / DDB 130130 / EuI1c)</name>
    <name type="common">Frankia inefficax</name>
    <dbReference type="NCBI Taxonomy" id="298654"/>
    <lineage>
        <taxon>Bacteria</taxon>
        <taxon>Bacillati</taxon>
        <taxon>Actinomycetota</taxon>
        <taxon>Actinomycetes</taxon>
        <taxon>Frankiales</taxon>
        <taxon>Frankiaceae</taxon>
        <taxon>Pseudofrankia</taxon>
    </lineage>
</organism>
<dbReference type="InterPro" id="IPR036250">
    <property type="entry name" value="AcylCo_DH-like_C"/>
</dbReference>
<dbReference type="KEGG" id="fri:FraEuI1c_2889"/>
<keyword evidence="5 6" id="KW-0560">Oxidoreductase</keyword>